<name>A0AAV3A1T8_PYXAD</name>
<dbReference type="PRINTS" id="PR00237">
    <property type="entry name" value="GPCRRHODOPSN"/>
</dbReference>
<evidence type="ECO:0000256" key="2">
    <source>
        <dbReference type="ARBA" id="ARBA00022475"/>
    </source>
</evidence>
<dbReference type="GO" id="GO:0004930">
    <property type="term" value="F:G protein-coupled receptor activity"/>
    <property type="evidence" value="ECO:0007669"/>
    <property type="project" value="UniProtKB-KW"/>
</dbReference>
<dbReference type="InterPro" id="IPR000276">
    <property type="entry name" value="GPCR_Rhodpsn"/>
</dbReference>
<keyword evidence="3 10" id="KW-0716">Sensory transduction</keyword>
<dbReference type="EMBL" id="DYDO01000009">
    <property type="protein sequence ID" value="DBA18407.1"/>
    <property type="molecule type" value="Genomic_DNA"/>
</dbReference>
<dbReference type="GO" id="GO:0005886">
    <property type="term" value="C:plasma membrane"/>
    <property type="evidence" value="ECO:0007669"/>
    <property type="project" value="UniProtKB-SubCell"/>
</dbReference>
<proteinExistence type="inferred from homology"/>
<dbReference type="PANTHER" id="PTHR26453">
    <property type="entry name" value="OLFACTORY RECEPTOR"/>
    <property type="match status" value="1"/>
</dbReference>
<evidence type="ECO:0000256" key="4">
    <source>
        <dbReference type="ARBA" id="ARBA00022692"/>
    </source>
</evidence>
<dbReference type="CDD" id="cd13954">
    <property type="entry name" value="7tmA_OR"/>
    <property type="match status" value="1"/>
</dbReference>
<evidence type="ECO:0000256" key="1">
    <source>
        <dbReference type="ARBA" id="ARBA00004651"/>
    </source>
</evidence>
<keyword evidence="9" id="KW-0675">Receptor</keyword>
<dbReference type="Proteomes" id="UP001181693">
    <property type="component" value="Unassembled WGS sequence"/>
</dbReference>
<protein>
    <recommendedName>
        <fullName evidence="10">Olfactory receptor</fullName>
    </recommendedName>
</protein>
<feature type="transmembrane region" description="Helical" evidence="10">
    <location>
        <begin position="141"/>
        <end position="160"/>
    </location>
</feature>
<dbReference type="PRINTS" id="PR00245">
    <property type="entry name" value="OLFACTORYR"/>
</dbReference>
<comment type="subcellular location">
    <subcellularLocation>
        <location evidence="1 10">Cell membrane</location>
        <topology evidence="1 10">Multi-pass membrane protein</topology>
    </subcellularLocation>
</comment>
<feature type="transmembrane region" description="Helical" evidence="10">
    <location>
        <begin position="28"/>
        <end position="54"/>
    </location>
</feature>
<evidence type="ECO:0000259" key="11">
    <source>
        <dbReference type="PROSITE" id="PS50262"/>
    </source>
</evidence>
<feature type="transmembrane region" description="Helical" evidence="10">
    <location>
        <begin position="239"/>
        <end position="263"/>
    </location>
</feature>
<keyword evidence="5 10" id="KW-0552">Olfaction</keyword>
<dbReference type="InterPro" id="IPR017452">
    <property type="entry name" value="GPCR_Rhodpsn_7TM"/>
</dbReference>
<gene>
    <name evidence="12" type="ORF">GDO54_016652</name>
</gene>
<reference evidence="12" key="1">
    <citation type="thesis" date="2020" institute="ProQuest LLC" country="789 East Eisenhower Parkway, Ann Arbor, MI, USA">
        <title>Comparative Genomics and Chromosome Evolution.</title>
        <authorList>
            <person name="Mudd A.B."/>
        </authorList>
    </citation>
    <scope>NUCLEOTIDE SEQUENCE</scope>
    <source>
        <strain evidence="12">1538</strain>
        <tissue evidence="12">Blood</tissue>
    </source>
</reference>
<evidence type="ECO:0000313" key="12">
    <source>
        <dbReference type="EMBL" id="DBA18407.1"/>
    </source>
</evidence>
<dbReference type="Pfam" id="PF13853">
    <property type="entry name" value="7tm_4"/>
    <property type="match status" value="1"/>
</dbReference>
<feature type="transmembrane region" description="Helical" evidence="10">
    <location>
        <begin position="200"/>
        <end position="227"/>
    </location>
</feature>
<organism evidence="12 13">
    <name type="scientific">Pyxicephalus adspersus</name>
    <name type="common">African bullfrog</name>
    <dbReference type="NCBI Taxonomy" id="30357"/>
    <lineage>
        <taxon>Eukaryota</taxon>
        <taxon>Metazoa</taxon>
        <taxon>Chordata</taxon>
        <taxon>Craniata</taxon>
        <taxon>Vertebrata</taxon>
        <taxon>Euteleostomi</taxon>
        <taxon>Amphibia</taxon>
        <taxon>Batrachia</taxon>
        <taxon>Anura</taxon>
        <taxon>Neobatrachia</taxon>
        <taxon>Ranoidea</taxon>
        <taxon>Pyxicephalidae</taxon>
        <taxon>Pyxicephalinae</taxon>
        <taxon>Pyxicephalus</taxon>
    </lineage>
</organism>
<feature type="domain" description="G-protein coupled receptors family 1 profile" evidence="11">
    <location>
        <begin position="43"/>
        <end position="292"/>
    </location>
</feature>
<evidence type="ECO:0000256" key="8">
    <source>
        <dbReference type="ARBA" id="ARBA00023224"/>
    </source>
</evidence>
<dbReference type="SUPFAM" id="SSF81321">
    <property type="entry name" value="Family A G protein-coupled receptor-like"/>
    <property type="match status" value="1"/>
</dbReference>
<dbReference type="PROSITE" id="PS00237">
    <property type="entry name" value="G_PROTEIN_RECEP_F1_1"/>
    <property type="match status" value="1"/>
</dbReference>
<keyword evidence="8 9" id="KW-0807">Transducer</keyword>
<keyword evidence="13" id="KW-1185">Reference proteome</keyword>
<feature type="transmembrane region" description="Helical" evidence="10">
    <location>
        <begin position="275"/>
        <end position="294"/>
    </location>
</feature>
<sequence length="352" mass="39646">MNLNFNNCTADKIFHLHSFLMPAHSKPMIFTLIFLIYSITVLGNVFIISLICLISQFHTPMYFFLCNLSIQDIIYVSDTLPKLLAITKSGDDRITFQVCISQLFILVFCVGTEFLLLTSMAYDRYIAVCIPLHYAIIMKKLICILLAAVSWFVGLLNALTQSLILSHAEFCNSNDINHFYCDLKIMIKLASSDTTIIQTYMSVIVAVMGFVPFRLILTSYICIIHTIAKIRSSGGRIKAFSSCSSHLTVVLLFYGGALATYTIPKSEHSQEQEKLISLLYTALVPLLNPLVYTLRNKDVIMTIKHLPLQAGGIMIKKQEWMKKKKQGDACIVSRQVQLPLKQGEEQAAHILT</sequence>
<evidence type="ECO:0000256" key="6">
    <source>
        <dbReference type="ARBA" id="ARBA00022989"/>
    </source>
</evidence>
<comment type="similarity">
    <text evidence="9">Belongs to the G-protein coupled receptor 1 family.</text>
</comment>
<dbReference type="InterPro" id="IPR000725">
    <property type="entry name" value="Olfact_rcpt"/>
</dbReference>
<evidence type="ECO:0000313" key="13">
    <source>
        <dbReference type="Proteomes" id="UP001181693"/>
    </source>
</evidence>
<evidence type="ECO:0000256" key="10">
    <source>
        <dbReference type="RuleBase" id="RU363047"/>
    </source>
</evidence>
<dbReference type="GO" id="GO:0004984">
    <property type="term" value="F:olfactory receptor activity"/>
    <property type="evidence" value="ECO:0007669"/>
    <property type="project" value="InterPro"/>
</dbReference>
<feature type="transmembrane region" description="Helical" evidence="10">
    <location>
        <begin position="100"/>
        <end position="120"/>
    </location>
</feature>
<keyword evidence="2 10" id="KW-1003">Cell membrane</keyword>
<dbReference type="AlphaFoldDB" id="A0AAV3A1T8"/>
<evidence type="ECO:0000256" key="7">
    <source>
        <dbReference type="ARBA" id="ARBA00023136"/>
    </source>
</evidence>
<comment type="caution">
    <text evidence="12">The sequence shown here is derived from an EMBL/GenBank/DDBJ whole genome shotgun (WGS) entry which is preliminary data.</text>
</comment>
<evidence type="ECO:0000256" key="5">
    <source>
        <dbReference type="ARBA" id="ARBA00022725"/>
    </source>
</evidence>
<dbReference type="PROSITE" id="PS50262">
    <property type="entry name" value="G_PROTEIN_RECEP_F1_2"/>
    <property type="match status" value="1"/>
</dbReference>
<keyword evidence="7 10" id="KW-0472">Membrane</keyword>
<keyword evidence="9" id="KW-0297">G-protein coupled receptor</keyword>
<evidence type="ECO:0000256" key="3">
    <source>
        <dbReference type="ARBA" id="ARBA00022606"/>
    </source>
</evidence>
<dbReference type="FunFam" id="1.20.1070.10:FF:000008">
    <property type="entry name" value="Olfactory receptor"/>
    <property type="match status" value="1"/>
</dbReference>
<evidence type="ECO:0000256" key="9">
    <source>
        <dbReference type="RuleBase" id="RU000688"/>
    </source>
</evidence>
<keyword evidence="4 9" id="KW-0812">Transmembrane</keyword>
<keyword evidence="6 10" id="KW-1133">Transmembrane helix</keyword>
<dbReference type="Gene3D" id="1.20.1070.10">
    <property type="entry name" value="Rhodopsin 7-helix transmembrane proteins"/>
    <property type="match status" value="1"/>
</dbReference>
<accession>A0AAV3A1T8</accession>